<reference evidence="1 2" key="1">
    <citation type="submission" date="2019-07" db="EMBL/GenBank/DDBJ databases">
        <title>Genomic Encyclopedia of Type Strains, Phase I: the one thousand microbial genomes (KMG-I) project.</title>
        <authorList>
            <person name="Kyrpides N."/>
        </authorList>
    </citation>
    <scope>NUCLEOTIDE SEQUENCE [LARGE SCALE GENOMIC DNA]</scope>
    <source>
        <strain evidence="1 2">DSM 16647</strain>
    </source>
</reference>
<dbReference type="Proteomes" id="UP000322294">
    <property type="component" value="Unassembled WGS sequence"/>
</dbReference>
<dbReference type="AlphaFoldDB" id="A0A5S5AZH9"/>
<accession>A0A5S5AZH9</accession>
<keyword evidence="2" id="KW-1185">Reference proteome</keyword>
<gene>
    <name evidence="1" type="ORF">LZ11_00318</name>
</gene>
<organism evidence="1 2">
    <name type="scientific">Thermosediminibacter litoriperuensis</name>
    <dbReference type="NCBI Taxonomy" id="291989"/>
    <lineage>
        <taxon>Bacteria</taxon>
        <taxon>Bacillati</taxon>
        <taxon>Bacillota</taxon>
        <taxon>Clostridia</taxon>
        <taxon>Thermosediminibacterales</taxon>
        <taxon>Thermosediminibacteraceae</taxon>
        <taxon>Thermosediminibacter</taxon>
    </lineage>
</organism>
<evidence type="ECO:0000313" key="2">
    <source>
        <dbReference type="Proteomes" id="UP000322294"/>
    </source>
</evidence>
<dbReference type="EMBL" id="VNHO01000002">
    <property type="protein sequence ID" value="TYP58861.1"/>
    <property type="molecule type" value="Genomic_DNA"/>
</dbReference>
<sequence length="81" mass="9546">MDRKIAFIKDCMRDCHIIDKETLKEKVIDVINKNNDYISQLEDGDTGKIADRQHQIFVKFFVTENKLLIDQVQEQVYVSTL</sequence>
<protein>
    <submittedName>
        <fullName evidence="1">Uncharacterized protein</fullName>
    </submittedName>
</protein>
<proteinExistence type="predicted"/>
<dbReference type="RefSeq" id="WP_222927140.1">
    <property type="nucleotide sequence ID" value="NZ_VNHO01000002.1"/>
</dbReference>
<comment type="caution">
    <text evidence="1">The sequence shown here is derived from an EMBL/GenBank/DDBJ whole genome shotgun (WGS) entry which is preliminary data.</text>
</comment>
<name>A0A5S5AZH9_9FIRM</name>
<evidence type="ECO:0000313" key="1">
    <source>
        <dbReference type="EMBL" id="TYP58861.1"/>
    </source>
</evidence>